<accession>A0AAD7D705</accession>
<sequence length="101" mass="11804">MTELDPDTSRDRLDYISTELNTGGTAKFDREDKETRHKVAKQSVLEQCTDLHARLDAQDIHLANARRREIERLDIMLNDMEARLPESVRIEKYKVFSVCLQ</sequence>
<proteinExistence type="predicted"/>
<gene>
    <name evidence="1" type="ORF">B0H17DRAFT_1333607</name>
</gene>
<reference evidence="1" key="1">
    <citation type="submission" date="2023-03" db="EMBL/GenBank/DDBJ databases">
        <title>Massive genome expansion in bonnet fungi (Mycena s.s.) driven by repeated elements and novel gene families across ecological guilds.</title>
        <authorList>
            <consortium name="Lawrence Berkeley National Laboratory"/>
            <person name="Harder C.B."/>
            <person name="Miyauchi S."/>
            <person name="Viragh M."/>
            <person name="Kuo A."/>
            <person name="Thoen E."/>
            <person name="Andreopoulos B."/>
            <person name="Lu D."/>
            <person name="Skrede I."/>
            <person name="Drula E."/>
            <person name="Henrissat B."/>
            <person name="Morin E."/>
            <person name="Kohler A."/>
            <person name="Barry K."/>
            <person name="LaButti K."/>
            <person name="Morin E."/>
            <person name="Salamov A."/>
            <person name="Lipzen A."/>
            <person name="Mereny Z."/>
            <person name="Hegedus B."/>
            <person name="Baldrian P."/>
            <person name="Stursova M."/>
            <person name="Weitz H."/>
            <person name="Taylor A."/>
            <person name="Grigoriev I.V."/>
            <person name="Nagy L.G."/>
            <person name="Martin F."/>
            <person name="Kauserud H."/>
        </authorList>
    </citation>
    <scope>NUCLEOTIDE SEQUENCE</scope>
    <source>
        <strain evidence="1">CBHHK067</strain>
    </source>
</reference>
<dbReference type="EMBL" id="JARKIE010000114">
    <property type="protein sequence ID" value="KAJ7681785.1"/>
    <property type="molecule type" value="Genomic_DNA"/>
</dbReference>
<dbReference type="AlphaFoldDB" id="A0AAD7D705"/>
<evidence type="ECO:0000313" key="1">
    <source>
        <dbReference type="EMBL" id="KAJ7681785.1"/>
    </source>
</evidence>
<keyword evidence="2" id="KW-1185">Reference proteome</keyword>
<name>A0AAD7D705_MYCRO</name>
<organism evidence="1 2">
    <name type="scientific">Mycena rosella</name>
    <name type="common">Pink bonnet</name>
    <name type="synonym">Agaricus rosellus</name>
    <dbReference type="NCBI Taxonomy" id="1033263"/>
    <lineage>
        <taxon>Eukaryota</taxon>
        <taxon>Fungi</taxon>
        <taxon>Dikarya</taxon>
        <taxon>Basidiomycota</taxon>
        <taxon>Agaricomycotina</taxon>
        <taxon>Agaricomycetes</taxon>
        <taxon>Agaricomycetidae</taxon>
        <taxon>Agaricales</taxon>
        <taxon>Marasmiineae</taxon>
        <taxon>Mycenaceae</taxon>
        <taxon>Mycena</taxon>
    </lineage>
</organism>
<evidence type="ECO:0000313" key="2">
    <source>
        <dbReference type="Proteomes" id="UP001221757"/>
    </source>
</evidence>
<dbReference type="Proteomes" id="UP001221757">
    <property type="component" value="Unassembled WGS sequence"/>
</dbReference>
<comment type="caution">
    <text evidence="1">The sequence shown here is derived from an EMBL/GenBank/DDBJ whole genome shotgun (WGS) entry which is preliminary data.</text>
</comment>
<feature type="non-terminal residue" evidence="1">
    <location>
        <position position="101"/>
    </location>
</feature>
<protein>
    <submittedName>
        <fullName evidence="1">Uncharacterized protein</fullName>
    </submittedName>
</protein>